<dbReference type="Proteomes" id="UP000218244">
    <property type="component" value="Chromosome"/>
</dbReference>
<evidence type="ECO:0000256" key="1">
    <source>
        <dbReference type="SAM" id="MobiDB-lite"/>
    </source>
</evidence>
<evidence type="ECO:0000313" key="2">
    <source>
        <dbReference type="EMBL" id="BAU94468.1"/>
    </source>
</evidence>
<dbReference type="KEGG" id="csur:N24_0206"/>
<dbReference type="EMBL" id="AP017369">
    <property type="protein sequence ID" value="BAU94468.1"/>
    <property type="molecule type" value="Genomic_DNA"/>
</dbReference>
<evidence type="ECO:0008006" key="4">
    <source>
        <dbReference type="Google" id="ProtNLM"/>
    </source>
</evidence>
<accession>A0A161JN92</accession>
<proteinExistence type="predicted"/>
<dbReference type="InterPro" id="IPR021269">
    <property type="entry name" value="DUF2848"/>
</dbReference>
<evidence type="ECO:0000313" key="3">
    <source>
        <dbReference type="Proteomes" id="UP000218244"/>
    </source>
</evidence>
<gene>
    <name evidence="2" type="ORF">N24_0206</name>
</gene>
<protein>
    <recommendedName>
        <fullName evidence="4">DUF2848 domain-containing protein</fullName>
    </recommendedName>
</protein>
<reference evidence="2 3" key="1">
    <citation type="submission" date="2016-02" db="EMBL/GenBank/DDBJ databases">
        <title>Corynebacterium glutamicum N24 whole genome sequencing project.</title>
        <authorList>
            <person name="Matsutani M."/>
            <person name="Nangtapong N."/>
            <person name="Yakushi T."/>
            <person name="Matsushita K."/>
        </authorList>
    </citation>
    <scope>NUCLEOTIDE SEQUENCE [LARGE SCALE GENOMIC DNA]</scope>
    <source>
        <strain evidence="2 3">N24</strain>
    </source>
</reference>
<dbReference type="InterPro" id="IPR036663">
    <property type="entry name" value="Fumarylacetoacetase_C_sf"/>
</dbReference>
<feature type="region of interest" description="Disordered" evidence="1">
    <location>
        <begin position="1"/>
        <end position="21"/>
    </location>
</feature>
<dbReference type="GO" id="GO:0003824">
    <property type="term" value="F:catalytic activity"/>
    <property type="evidence" value="ECO:0007669"/>
    <property type="project" value="InterPro"/>
</dbReference>
<name>A0A161JN92_9CORY</name>
<dbReference type="Pfam" id="PF11010">
    <property type="entry name" value="DUF2848"/>
    <property type="match status" value="1"/>
</dbReference>
<dbReference type="SUPFAM" id="SSF56529">
    <property type="entry name" value="FAH"/>
    <property type="match status" value="1"/>
</dbReference>
<dbReference type="AlphaFoldDB" id="A0A161JN92"/>
<organism evidence="2 3">
    <name type="scientific">Corynebacterium suranareeae</name>
    <dbReference type="NCBI Taxonomy" id="2506452"/>
    <lineage>
        <taxon>Bacteria</taxon>
        <taxon>Bacillati</taxon>
        <taxon>Actinomycetota</taxon>
        <taxon>Actinomycetes</taxon>
        <taxon>Mycobacteriales</taxon>
        <taxon>Corynebacteriaceae</taxon>
        <taxon>Corynebacterium</taxon>
    </lineage>
</organism>
<keyword evidence="3" id="KW-1185">Reference proteome</keyword>
<sequence>MKKASNFPVQKGGLMSSHPGNPVLEFELPDGSTTTVTVKRLFNAGYAGKDQKEVRAHIEELAELGVPAPTTTPALYPVSPYLAQQTNHVQVQHNETSGEAEWALMIDDQGRELLTVACDHTDRKLETFGVAWSKNASPDVLGKKAWPLSDIAHRLDEVILKAWVGQDKTTIQEAPVSALLEPEYWLDVLEQRGERLPGTVLMSGTITMKPGVDQFSENWGVSLNDVQLGTISAEYQVSLMPAPIG</sequence>